<dbReference type="Pfam" id="PF00905">
    <property type="entry name" value="Transpeptidase"/>
    <property type="match status" value="1"/>
</dbReference>
<keyword evidence="6" id="KW-0132">Cell division</keyword>
<comment type="subcellular location">
    <subcellularLocation>
        <location evidence="1">Membrane</location>
    </subcellularLocation>
</comment>
<dbReference type="GO" id="GO:0051301">
    <property type="term" value="P:cell division"/>
    <property type="evidence" value="ECO:0007669"/>
    <property type="project" value="UniProtKB-KW"/>
</dbReference>
<accession>A0A172RYZ6</accession>
<reference evidence="7" key="1">
    <citation type="submission" date="2016-10" db="EMBL/GenBank/DDBJ databases">
        <authorList>
            <person name="Varghese N."/>
        </authorList>
    </citation>
    <scope>NUCLEOTIDE SEQUENCE [LARGE SCALE GENOMIC DNA]</scope>
    <source>
        <strain evidence="7">DSM 21843</strain>
    </source>
</reference>
<dbReference type="AlphaFoldDB" id="A0A172RYZ6"/>
<feature type="domain" description="Penicillin-binding protein transpeptidase" evidence="4">
    <location>
        <begin position="237"/>
        <end position="532"/>
    </location>
</feature>
<protein>
    <submittedName>
        <fullName evidence="6">Cell division protein FtsI (Penicillin-binding protein 3)</fullName>
    </submittedName>
</protein>
<feature type="domain" description="Penicillin-binding protein dimerisation" evidence="5">
    <location>
        <begin position="46"/>
        <end position="190"/>
    </location>
</feature>
<evidence type="ECO:0000259" key="5">
    <source>
        <dbReference type="Pfam" id="PF03717"/>
    </source>
</evidence>
<dbReference type="KEGG" id="ddt:AAY81_06980"/>
<dbReference type="InterPro" id="IPR001460">
    <property type="entry name" value="PCN-bd_Tpept"/>
</dbReference>
<comment type="similarity">
    <text evidence="2">Belongs to the transpeptidase family.</text>
</comment>
<dbReference type="SUPFAM" id="SSF56519">
    <property type="entry name" value="Penicillin binding protein dimerisation domain"/>
    <property type="match status" value="1"/>
</dbReference>
<dbReference type="Pfam" id="PF03717">
    <property type="entry name" value="PBP_dimer"/>
    <property type="match status" value="1"/>
</dbReference>
<dbReference type="InterPro" id="IPR036138">
    <property type="entry name" value="PBP_dimer_sf"/>
</dbReference>
<name>A0A172RYZ6_9ACTN</name>
<dbReference type="InterPro" id="IPR005311">
    <property type="entry name" value="PBP_dimer"/>
</dbReference>
<evidence type="ECO:0000256" key="1">
    <source>
        <dbReference type="ARBA" id="ARBA00004370"/>
    </source>
</evidence>
<evidence type="ECO:0000256" key="2">
    <source>
        <dbReference type="ARBA" id="ARBA00007171"/>
    </source>
</evidence>
<dbReference type="PATRIC" id="fig|79604.3.peg.1413"/>
<keyword evidence="6" id="KW-0131">Cell cycle</keyword>
<proteinExistence type="inferred from homology"/>
<dbReference type="SUPFAM" id="SSF56601">
    <property type="entry name" value="beta-lactamase/transpeptidase-like"/>
    <property type="match status" value="1"/>
</dbReference>
<dbReference type="Gene3D" id="3.30.450.330">
    <property type="match status" value="1"/>
</dbReference>
<evidence type="ECO:0000259" key="4">
    <source>
        <dbReference type="Pfam" id="PF00905"/>
    </source>
</evidence>
<dbReference type="Proteomes" id="UP000182975">
    <property type="component" value="Unassembled WGS sequence"/>
</dbReference>
<dbReference type="GO" id="GO:0008658">
    <property type="term" value="F:penicillin binding"/>
    <property type="evidence" value="ECO:0007669"/>
    <property type="project" value="InterPro"/>
</dbReference>
<dbReference type="STRING" id="79604.AAY81_06980"/>
<evidence type="ECO:0000313" key="7">
    <source>
        <dbReference type="Proteomes" id="UP000182975"/>
    </source>
</evidence>
<keyword evidence="3" id="KW-0472">Membrane</keyword>
<dbReference type="InterPro" id="IPR012338">
    <property type="entry name" value="Beta-lactam/transpept-like"/>
</dbReference>
<evidence type="ECO:0000256" key="3">
    <source>
        <dbReference type="ARBA" id="ARBA00023136"/>
    </source>
</evidence>
<keyword evidence="7" id="KW-1185">Reference proteome</keyword>
<dbReference type="PANTHER" id="PTHR30627">
    <property type="entry name" value="PEPTIDOGLYCAN D,D-TRANSPEPTIDASE"/>
    <property type="match status" value="1"/>
</dbReference>
<dbReference type="InterPro" id="IPR050515">
    <property type="entry name" value="Beta-lactam/transpept"/>
</dbReference>
<dbReference type="GO" id="GO:0005886">
    <property type="term" value="C:plasma membrane"/>
    <property type="evidence" value="ECO:0007669"/>
    <property type="project" value="TreeGrafter"/>
</dbReference>
<dbReference type="EMBL" id="FOEC01000004">
    <property type="protein sequence ID" value="SEO71232.1"/>
    <property type="molecule type" value="Genomic_DNA"/>
</dbReference>
<organism evidence="6 7">
    <name type="scientific">Denitrobacterium detoxificans</name>
    <dbReference type="NCBI Taxonomy" id="79604"/>
    <lineage>
        <taxon>Bacteria</taxon>
        <taxon>Bacillati</taxon>
        <taxon>Actinomycetota</taxon>
        <taxon>Coriobacteriia</taxon>
        <taxon>Eggerthellales</taxon>
        <taxon>Eggerthellaceae</taxon>
        <taxon>Denitrobacterium</taxon>
    </lineage>
</organism>
<dbReference type="GO" id="GO:0071555">
    <property type="term" value="P:cell wall organization"/>
    <property type="evidence" value="ECO:0007669"/>
    <property type="project" value="TreeGrafter"/>
</dbReference>
<evidence type="ECO:0000313" key="6">
    <source>
        <dbReference type="EMBL" id="SEO71232.1"/>
    </source>
</evidence>
<sequence length="544" mass="58085">MRMAVVFGLFLLVVLFFVGRLFYLTLIVGPENAETAISGRTETITVEAKRGTIYDRNGNVLATSVDATTIYCNPSEVTDPRGLADTLVQLFGGVKSDYTKKLTSTSTFVYLYKKADVDVASTLKDMGYDGVYFLSDSKRVYPYGQTAGQVIGLCDTDGNGIAGLELYYDDVLSGEDGEIVAEYGKGGYPIAGGQQQTVAATDGQDIVVSIDIEMQEYLEERLTQAVSDIEGNRGDSIIYDGATGEILAIASTPYLNPSDRSTVEEGATTLMPINTMYEPGSIFKSVTMAAVLEAGVLTPESEIYCPAYLEADEYTVSDAHARASQTFTLTQILAESSNVGTSLAAAELGFGPLYDKILEYGFAQKTGVDFPGESAGSCSEQSTWSLVRSYNVSFGQGISVTPLQMARFYGALANDGVAYQPHFLLSYPQTGEEPTYEGTKLITSSTVDSLTGMLEAVVTEGTGTKAAIDGYSVAGKTGTAQYAGDSGTYVDGSYDISFIGYLPDTDSDLVCFVGVTEVPGDRSTANAFKDIMTFAINHYKIAAQ</sequence>
<dbReference type="Gene3D" id="3.90.1310.10">
    <property type="entry name" value="Penicillin-binding protein 2a (Domain 2)"/>
    <property type="match status" value="1"/>
</dbReference>
<dbReference type="PANTHER" id="PTHR30627:SF1">
    <property type="entry name" value="PEPTIDOGLYCAN D,D-TRANSPEPTIDASE FTSI"/>
    <property type="match status" value="1"/>
</dbReference>
<gene>
    <name evidence="6" type="ORF">SAMN02910314_00963</name>
</gene>
<dbReference type="Gene3D" id="3.40.710.10">
    <property type="entry name" value="DD-peptidase/beta-lactamase superfamily"/>
    <property type="match status" value="1"/>
</dbReference>